<keyword evidence="1" id="KW-0547">Nucleotide-binding</keyword>
<reference evidence="5" key="2">
    <citation type="submission" date="2025-08" db="UniProtKB">
        <authorList>
            <consortium name="Ensembl"/>
        </authorList>
    </citation>
    <scope>IDENTIFICATION</scope>
</reference>
<evidence type="ECO:0000256" key="4">
    <source>
        <dbReference type="ARBA" id="ARBA00022840"/>
    </source>
</evidence>
<dbReference type="GO" id="GO:0005634">
    <property type="term" value="C:nucleus"/>
    <property type="evidence" value="ECO:0007669"/>
    <property type="project" value="TreeGrafter"/>
</dbReference>
<name>A0A4W5KUY3_9TELE</name>
<dbReference type="STRING" id="62062.ENSHHUP00000020512"/>
<accession>A0A4W5KUY3</accession>
<dbReference type="AlphaFoldDB" id="A0A4W5KUY3"/>
<sequence length="105" mass="12185">MTLKVFLLYFVKSMTGMTLISLCLQILIATSTLAWGVNFPAHLVIVKGTEYYDGKTRRYVDYPITDVLQMMGRADRPQYDDQGKAVILVNDIKKDFYKKFLYEPF</sequence>
<dbReference type="Proteomes" id="UP000314982">
    <property type="component" value="Unassembled WGS sequence"/>
</dbReference>
<dbReference type="GO" id="GO:0005524">
    <property type="term" value="F:ATP binding"/>
    <property type="evidence" value="ECO:0007669"/>
    <property type="project" value="UniProtKB-KW"/>
</dbReference>
<dbReference type="GO" id="GO:0016787">
    <property type="term" value="F:hydrolase activity"/>
    <property type="evidence" value="ECO:0007669"/>
    <property type="project" value="UniProtKB-KW"/>
</dbReference>
<dbReference type="PANTHER" id="PTHR47961:SF4">
    <property type="entry name" value="ACTIVATING SIGNAL COINTEGRATOR 1 COMPLEX SUBUNIT 3"/>
    <property type="match status" value="1"/>
</dbReference>
<keyword evidence="2" id="KW-0378">Hydrolase</keyword>
<keyword evidence="4" id="KW-0067">ATP-binding</keyword>
<evidence type="ECO:0000313" key="6">
    <source>
        <dbReference type="Proteomes" id="UP000314982"/>
    </source>
</evidence>
<evidence type="ECO:0000256" key="3">
    <source>
        <dbReference type="ARBA" id="ARBA00022806"/>
    </source>
</evidence>
<evidence type="ECO:0000313" key="5">
    <source>
        <dbReference type="Ensembl" id="ENSHHUP00000020512.1"/>
    </source>
</evidence>
<dbReference type="GO" id="GO:0004386">
    <property type="term" value="F:helicase activity"/>
    <property type="evidence" value="ECO:0007669"/>
    <property type="project" value="UniProtKB-KW"/>
</dbReference>
<evidence type="ECO:0000256" key="2">
    <source>
        <dbReference type="ARBA" id="ARBA00022801"/>
    </source>
</evidence>
<dbReference type="InterPro" id="IPR050474">
    <property type="entry name" value="Hel308_SKI2-like"/>
</dbReference>
<dbReference type="Gene3D" id="3.40.50.300">
    <property type="entry name" value="P-loop containing nucleotide triphosphate hydrolases"/>
    <property type="match status" value="1"/>
</dbReference>
<dbReference type="SUPFAM" id="SSF52540">
    <property type="entry name" value="P-loop containing nucleoside triphosphate hydrolases"/>
    <property type="match status" value="1"/>
</dbReference>
<reference evidence="5" key="3">
    <citation type="submission" date="2025-09" db="UniProtKB">
        <authorList>
            <consortium name="Ensembl"/>
        </authorList>
    </citation>
    <scope>IDENTIFICATION</scope>
</reference>
<dbReference type="InterPro" id="IPR027417">
    <property type="entry name" value="P-loop_NTPase"/>
</dbReference>
<evidence type="ECO:0000256" key="1">
    <source>
        <dbReference type="ARBA" id="ARBA00022741"/>
    </source>
</evidence>
<proteinExistence type="predicted"/>
<keyword evidence="6" id="KW-1185">Reference proteome</keyword>
<protein>
    <recommendedName>
        <fullName evidence="7">Helicase C-terminal domain-containing protein</fullName>
    </recommendedName>
</protein>
<dbReference type="PANTHER" id="PTHR47961">
    <property type="entry name" value="DNA POLYMERASE THETA, PUTATIVE (AFU_ORTHOLOGUE AFUA_1G05260)-RELATED"/>
    <property type="match status" value="1"/>
</dbReference>
<dbReference type="Ensembl" id="ENSHHUT00000021276.1">
    <property type="protein sequence ID" value="ENSHHUP00000020512.1"/>
    <property type="gene ID" value="ENSHHUG00000012838.1"/>
</dbReference>
<evidence type="ECO:0008006" key="7">
    <source>
        <dbReference type="Google" id="ProtNLM"/>
    </source>
</evidence>
<dbReference type="GeneTree" id="ENSGT00940000155377"/>
<reference evidence="6" key="1">
    <citation type="submission" date="2018-06" db="EMBL/GenBank/DDBJ databases">
        <title>Genome assembly of Danube salmon.</title>
        <authorList>
            <person name="Macqueen D.J."/>
            <person name="Gundappa M.K."/>
        </authorList>
    </citation>
    <scope>NUCLEOTIDE SEQUENCE [LARGE SCALE GENOMIC DNA]</scope>
</reference>
<organism evidence="5 6">
    <name type="scientific">Hucho hucho</name>
    <name type="common">huchen</name>
    <dbReference type="NCBI Taxonomy" id="62062"/>
    <lineage>
        <taxon>Eukaryota</taxon>
        <taxon>Metazoa</taxon>
        <taxon>Chordata</taxon>
        <taxon>Craniata</taxon>
        <taxon>Vertebrata</taxon>
        <taxon>Euteleostomi</taxon>
        <taxon>Actinopterygii</taxon>
        <taxon>Neopterygii</taxon>
        <taxon>Teleostei</taxon>
        <taxon>Protacanthopterygii</taxon>
        <taxon>Salmoniformes</taxon>
        <taxon>Salmonidae</taxon>
        <taxon>Salmoninae</taxon>
        <taxon>Hucho</taxon>
    </lineage>
</organism>
<keyword evidence="3" id="KW-0347">Helicase</keyword>